<evidence type="ECO:0000313" key="1">
    <source>
        <dbReference type="EMBL" id="CEO88659.1"/>
    </source>
</evidence>
<keyword evidence="2" id="KW-1185">Reference proteome</keyword>
<organism evidence="1 2">
    <name type="scientific">Syntrophaceticus schinkii</name>
    <dbReference type="NCBI Taxonomy" id="499207"/>
    <lineage>
        <taxon>Bacteria</taxon>
        <taxon>Bacillati</taxon>
        <taxon>Bacillota</taxon>
        <taxon>Clostridia</taxon>
        <taxon>Thermoanaerobacterales</taxon>
        <taxon>Thermoanaerobacterales Family III. Incertae Sedis</taxon>
        <taxon>Syntrophaceticus</taxon>
    </lineage>
</organism>
<accession>A0A0B7MDK5</accession>
<reference evidence="2" key="1">
    <citation type="submission" date="2015-01" db="EMBL/GenBank/DDBJ databases">
        <authorList>
            <person name="Manzoor Shahid"/>
            <person name="Zubair Saima"/>
        </authorList>
    </citation>
    <scope>NUCLEOTIDE SEQUENCE [LARGE SCALE GENOMIC DNA]</scope>
    <source>
        <strain evidence="2">Sp3</strain>
    </source>
</reference>
<gene>
    <name evidence="1" type="ORF">SSCH_230007</name>
</gene>
<sequence>MTKQYDNQVLVSGRYFTEQELQDVKEIIRMFPKLSLTELANTVCENLDWVTPNGRNKTASLDLQAFKET</sequence>
<dbReference type="Proteomes" id="UP000046155">
    <property type="component" value="Unassembled WGS sequence"/>
</dbReference>
<dbReference type="RefSeq" id="WP_044664770.1">
    <property type="nucleotide sequence ID" value="NZ_CDRZ01000146.1"/>
</dbReference>
<dbReference type="EMBL" id="CDRZ01000146">
    <property type="protein sequence ID" value="CEO88659.1"/>
    <property type="molecule type" value="Genomic_DNA"/>
</dbReference>
<dbReference type="AlphaFoldDB" id="A0A0B7MDK5"/>
<name>A0A0B7MDK5_9FIRM</name>
<proteinExistence type="predicted"/>
<protein>
    <submittedName>
        <fullName evidence="1">Uncharacterized protein</fullName>
    </submittedName>
</protein>
<evidence type="ECO:0000313" key="2">
    <source>
        <dbReference type="Proteomes" id="UP000046155"/>
    </source>
</evidence>